<protein>
    <submittedName>
        <fullName evidence="3">Regulatory protein BlaR1</fullName>
    </submittedName>
</protein>
<gene>
    <name evidence="3" type="primary">blaR1_6</name>
    <name evidence="3" type="ORF">CA54_61490</name>
</gene>
<accession>A0A5C6AST8</accession>
<keyword evidence="1" id="KW-0472">Membrane</keyword>
<feature type="transmembrane region" description="Helical" evidence="1">
    <location>
        <begin position="20"/>
        <end position="41"/>
    </location>
</feature>
<dbReference type="AlphaFoldDB" id="A0A5C6AST8"/>
<dbReference type="EMBL" id="SJPP01000006">
    <property type="protein sequence ID" value="TWU03065.1"/>
    <property type="molecule type" value="Genomic_DNA"/>
</dbReference>
<organism evidence="3 4">
    <name type="scientific">Symmachiella macrocystis</name>
    <dbReference type="NCBI Taxonomy" id="2527985"/>
    <lineage>
        <taxon>Bacteria</taxon>
        <taxon>Pseudomonadati</taxon>
        <taxon>Planctomycetota</taxon>
        <taxon>Planctomycetia</taxon>
        <taxon>Planctomycetales</taxon>
        <taxon>Planctomycetaceae</taxon>
        <taxon>Symmachiella</taxon>
    </lineage>
</organism>
<dbReference type="Proteomes" id="UP000320735">
    <property type="component" value="Unassembled WGS sequence"/>
</dbReference>
<feature type="domain" description="Peptidase M56" evidence="2">
    <location>
        <begin position="114"/>
        <end position="344"/>
    </location>
</feature>
<dbReference type="Pfam" id="PF05569">
    <property type="entry name" value="Peptidase_M56"/>
    <property type="match status" value="1"/>
</dbReference>
<dbReference type="InterPro" id="IPR052173">
    <property type="entry name" value="Beta-lactam_resp_regulator"/>
</dbReference>
<comment type="caution">
    <text evidence="3">The sequence shown here is derived from an EMBL/GenBank/DDBJ whole genome shotgun (WGS) entry which is preliminary data.</text>
</comment>
<keyword evidence="4" id="KW-1185">Reference proteome</keyword>
<evidence type="ECO:0000259" key="2">
    <source>
        <dbReference type="Pfam" id="PF05569"/>
    </source>
</evidence>
<evidence type="ECO:0000256" key="1">
    <source>
        <dbReference type="SAM" id="Phobius"/>
    </source>
</evidence>
<dbReference type="PANTHER" id="PTHR34978:SF3">
    <property type="entry name" value="SLR0241 PROTEIN"/>
    <property type="match status" value="1"/>
</dbReference>
<feature type="transmembrane region" description="Helical" evidence="1">
    <location>
        <begin position="53"/>
        <end position="70"/>
    </location>
</feature>
<dbReference type="InterPro" id="IPR008756">
    <property type="entry name" value="Peptidase_M56"/>
</dbReference>
<name>A0A5C6AST8_9PLAN</name>
<sequence length="809" mass="89303">MNLTNLDPIALLQHPFVADVLIEAGIKTTLVLAMTALATAGLRQASAALRHRVWCLGLIAACMIPCGALLPPQWRLPVLPAASTIVVSVAPPASTPTNRPTGVQTDGAKSSQQVDQTAVPLMLSAAPTKTRADETSDQVALIRPAMASASSATARNLLASAWMTGTLLFLTPLFLGLAASVRQARRSQRMTDPVWTNLCAEAAARLGLSRSVTLRQTEDGVVPMTSGVFFPVVYLPRDSQHWTAARRRLVLLHELAHVKRWDVLFQALARLACAIYWFHPLAWYALRNVRIESESACDDCVVGTGERVTDYAAQLIDIARAYRRPRLVSGVAITRSTQLEGRIVSLLDRARSHQPVGKRVARGLLAGALITVLGLSVIGVGDRARVSAFERGDTPRRDNDAVAAPPEDIDREAFAKQRAAQVAALLPPTTNEMADRTAEEVREIVTKYAPEQITPEFREALTRAIATFWESSYPDKANQLSSAQRDEIYLNLPMKVRTFQWKLFMALRRRPLDGKEQSRLDAQQAWLLQHIRSLPALDPPFDKRNLHADKVAELKAKFANPLVPVFHEPLTSKQFAAFQKEMKSYDGGNKELLFVVPHAVWADLNARFPAPQDVPIPELTTWTERPQGYGQGNGVIRISFPSAERVLGNRNVIGGYRKHQHVIDLKDVPPGLRGVGDGPRKPWTFDDVQNWFAKPGRGQIVFDAQALRLIGMRGTRLMPLETKTWIDADSIPTEKLIAKIEKEGAREWSLPQPIVRDAIGGTKYDAMAAALTSDGELYVFKALEHDAGGLSYHVRRHQFPHPADTSQPH</sequence>
<reference evidence="3 4" key="1">
    <citation type="submission" date="2019-02" db="EMBL/GenBank/DDBJ databases">
        <title>Deep-cultivation of Planctomycetes and their phenomic and genomic characterization uncovers novel biology.</title>
        <authorList>
            <person name="Wiegand S."/>
            <person name="Jogler M."/>
            <person name="Boedeker C."/>
            <person name="Pinto D."/>
            <person name="Vollmers J."/>
            <person name="Rivas-Marin E."/>
            <person name="Kohn T."/>
            <person name="Peeters S.H."/>
            <person name="Heuer A."/>
            <person name="Rast P."/>
            <person name="Oberbeckmann S."/>
            <person name="Bunk B."/>
            <person name="Jeske O."/>
            <person name="Meyerdierks A."/>
            <person name="Storesund J.E."/>
            <person name="Kallscheuer N."/>
            <person name="Luecker S."/>
            <person name="Lage O.M."/>
            <person name="Pohl T."/>
            <person name="Merkel B.J."/>
            <person name="Hornburger P."/>
            <person name="Mueller R.-W."/>
            <person name="Bruemmer F."/>
            <person name="Labrenz M."/>
            <person name="Spormann A.M."/>
            <person name="Op Den Camp H."/>
            <person name="Overmann J."/>
            <person name="Amann R."/>
            <person name="Jetten M.S.M."/>
            <person name="Mascher T."/>
            <person name="Medema M.H."/>
            <person name="Devos D.P."/>
            <person name="Kaster A.-K."/>
            <person name="Ovreas L."/>
            <person name="Rohde M."/>
            <person name="Galperin M.Y."/>
            <person name="Jogler C."/>
        </authorList>
    </citation>
    <scope>NUCLEOTIDE SEQUENCE [LARGE SCALE GENOMIC DNA]</scope>
    <source>
        <strain evidence="3 4">CA54</strain>
    </source>
</reference>
<dbReference type="RefSeq" id="WP_197532972.1">
    <property type="nucleotide sequence ID" value="NZ_SJPP01000006.1"/>
</dbReference>
<keyword evidence="1" id="KW-0812">Transmembrane</keyword>
<feature type="transmembrane region" description="Helical" evidence="1">
    <location>
        <begin position="161"/>
        <end position="181"/>
    </location>
</feature>
<proteinExistence type="predicted"/>
<dbReference type="CDD" id="cd07341">
    <property type="entry name" value="M56_BlaR1_MecR1_like"/>
    <property type="match status" value="1"/>
</dbReference>
<feature type="transmembrane region" description="Helical" evidence="1">
    <location>
        <begin position="360"/>
        <end position="381"/>
    </location>
</feature>
<evidence type="ECO:0000313" key="3">
    <source>
        <dbReference type="EMBL" id="TWU03065.1"/>
    </source>
</evidence>
<evidence type="ECO:0000313" key="4">
    <source>
        <dbReference type="Proteomes" id="UP000320735"/>
    </source>
</evidence>
<dbReference type="PANTHER" id="PTHR34978">
    <property type="entry name" value="POSSIBLE SENSOR-TRANSDUCER PROTEIN BLAR"/>
    <property type="match status" value="1"/>
</dbReference>
<keyword evidence="1" id="KW-1133">Transmembrane helix</keyword>